<dbReference type="AlphaFoldDB" id="E8X297"/>
<dbReference type="InterPro" id="IPR002347">
    <property type="entry name" value="SDR_fam"/>
</dbReference>
<dbReference type="CDD" id="cd05233">
    <property type="entry name" value="SDR_c"/>
    <property type="match status" value="1"/>
</dbReference>
<dbReference type="OrthoDB" id="151996at2"/>
<dbReference type="PRINTS" id="PR00080">
    <property type="entry name" value="SDRFAMILY"/>
</dbReference>
<dbReference type="GO" id="GO:0016020">
    <property type="term" value="C:membrane"/>
    <property type="evidence" value="ECO:0007669"/>
    <property type="project" value="TreeGrafter"/>
</dbReference>
<evidence type="ECO:0000259" key="4">
    <source>
        <dbReference type="SMART" id="SM00822"/>
    </source>
</evidence>
<dbReference type="Pfam" id="PF00106">
    <property type="entry name" value="adh_short"/>
    <property type="match status" value="1"/>
</dbReference>
<evidence type="ECO:0000256" key="1">
    <source>
        <dbReference type="ARBA" id="ARBA00006484"/>
    </source>
</evidence>
<evidence type="ECO:0000256" key="2">
    <source>
        <dbReference type="ARBA" id="ARBA00023002"/>
    </source>
</evidence>
<dbReference type="FunFam" id="3.40.50.720:FF:000084">
    <property type="entry name" value="Short-chain dehydrogenase reductase"/>
    <property type="match status" value="1"/>
</dbReference>
<dbReference type="PANTHER" id="PTHR44196:SF1">
    <property type="entry name" value="DEHYDROGENASE_REDUCTASE SDR FAMILY MEMBER 7B"/>
    <property type="match status" value="1"/>
</dbReference>
<dbReference type="PROSITE" id="PS00061">
    <property type="entry name" value="ADH_SHORT"/>
    <property type="match status" value="1"/>
</dbReference>
<dbReference type="STRING" id="1198114.AciX9_0962"/>
<dbReference type="PaxDb" id="1198114-AciX9_0962"/>
<dbReference type="SMART" id="SM00822">
    <property type="entry name" value="PKS_KR"/>
    <property type="match status" value="1"/>
</dbReference>
<dbReference type="RefSeq" id="WP_013579353.1">
    <property type="nucleotide sequence ID" value="NC_015064.1"/>
</dbReference>
<accession>E8X297</accession>
<dbReference type="EMBL" id="CP002480">
    <property type="protein sequence ID" value="ADW68029.1"/>
    <property type="molecule type" value="Genomic_DNA"/>
</dbReference>
<dbReference type="GO" id="GO:0016491">
    <property type="term" value="F:oxidoreductase activity"/>
    <property type="evidence" value="ECO:0007669"/>
    <property type="project" value="UniProtKB-KW"/>
</dbReference>
<dbReference type="HOGENOM" id="CLU_010194_2_1_0"/>
<dbReference type="InterPro" id="IPR057326">
    <property type="entry name" value="KR_dom"/>
</dbReference>
<dbReference type="PANTHER" id="PTHR44196">
    <property type="entry name" value="DEHYDROGENASE/REDUCTASE SDR FAMILY MEMBER 7B"/>
    <property type="match status" value="1"/>
</dbReference>
<dbReference type="PRINTS" id="PR00081">
    <property type="entry name" value="GDHRDH"/>
</dbReference>
<dbReference type="InterPro" id="IPR020904">
    <property type="entry name" value="Sc_DH/Rdtase_CS"/>
</dbReference>
<sequence>MKKSTAFYATQIIATSLAAAAAYALIPSENRLRWGQVAIITGGSRGLGLAIAHRLGKAGLKLVLAARSEDDLELARDQILRSRDVTDEDDILLIACDLTDSNQCGALIDSAIRTFGRVDVLVNNAGIIEVGAVEDQTIEAYERAMATNFFAALYLCQAVLPHMLARKSGSIVNISSIGGKLAVPHMLPYSAAKFALTGFSQGLHAEVRSKGVRVTTVCPGLMRTGGEVHAQFVGDVEKEKQWFQTAATTPLLSVTSEYAANRIFSAVNAGRAEITISPQAWLMARTAGLMPETTQFVNSLVNEYVLPAAVKAAPEPAVLHVHHNESDDEISAADPSPS</sequence>
<keyword evidence="6" id="KW-1185">Reference proteome</keyword>
<name>E8X297_GRATM</name>
<dbReference type="InterPro" id="IPR036291">
    <property type="entry name" value="NAD(P)-bd_dom_sf"/>
</dbReference>
<feature type="domain" description="Ketoreductase" evidence="4">
    <location>
        <begin position="36"/>
        <end position="225"/>
    </location>
</feature>
<dbReference type="SUPFAM" id="SSF51735">
    <property type="entry name" value="NAD(P)-binding Rossmann-fold domains"/>
    <property type="match status" value="1"/>
</dbReference>
<organism evidence="6">
    <name type="scientific">Granulicella tundricola (strain ATCC BAA-1859 / DSM 23138 / MP5ACTX9)</name>
    <dbReference type="NCBI Taxonomy" id="1198114"/>
    <lineage>
        <taxon>Bacteria</taxon>
        <taxon>Pseudomonadati</taxon>
        <taxon>Acidobacteriota</taxon>
        <taxon>Terriglobia</taxon>
        <taxon>Terriglobales</taxon>
        <taxon>Acidobacteriaceae</taxon>
        <taxon>Granulicella</taxon>
    </lineage>
</organism>
<dbReference type="Gene3D" id="3.40.50.720">
    <property type="entry name" value="NAD(P)-binding Rossmann-like Domain"/>
    <property type="match status" value="1"/>
</dbReference>
<keyword evidence="2" id="KW-0560">Oxidoreductase</keyword>
<evidence type="ECO:0000313" key="6">
    <source>
        <dbReference type="Proteomes" id="UP000000343"/>
    </source>
</evidence>
<dbReference type="eggNOG" id="COG4221">
    <property type="taxonomic scope" value="Bacteria"/>
</dbReference>
<comment type="similarity">
    <text evidence="1 3">Belongs to the short-chain dehydrogenases/reductases (SDR) family.</text>
</comment>
<evidence type="ECO:0000256" key="3">
    <source>
        <dbReference type="RuleBase" id="RU000363"/>
    </source>
</evidence>
<proteinExistence type="inferred from homology"/>
<protein>
    <submittedName>
        <fullName evidence="5">Short-chain dehydrogenase/reductase SDR</fullName>
    </submittedName>
</protein>
<reference evidence="6" key="1">
    <citation type="submission" date="2011-01" db="EMBL/GenBank/DDBJ databases">
        <title>Complete sequence of chromosome of Acidobacterium sp. MP5ACTX9.</title>
        <authorList>
            <consortium name="US DOE Joint Genome Institute"/>
            <person name="Lucas S."/>
            <person name="Copeland A."/>
            <person name="Lapidus A."/>
            <person name="Cheng J.-F."/>
            <person name="Goodwin L."/>
            <person name="Pitluck S."/>
            <person name="Teshima H."/>
            <person name="Detter J.C."/>
            <person name="Han C."/>
            <person name="Tapia R."/>
            <person name="Land M."/>
            <person name="Hauser L."/>
            <person name="Kyrpides N."/>
            <person name="Ivanova N."/>
            <person name="Ovchinnikova G."/>
            <person name="Pagani I."/>
            <person name="Rawat S.R."/>
            <person name="Mannisto M."/>
            <person name="Haggblom M.M."/>
            <person name="Woyke T."/>
        </authorList>
    </citation>
    <scope>NUCLEOTIDE SEQUENCE [LARGE SCALE GENOMIC DNA]</scope>
    <source>
        <strain evidence="6">MP5ACTX9</strain>
    </source>
</reference>
<dbReference type="KEGG" id="acm:AciX9_0962"/>
<dbReference type="Proteomes" id="UP000000343">
    <property type="component" value="Chromosome"/>
</dbReference>
<gene>
    <name evidence="5" type="ordered locus">AciX9_0962</name>
</gene>
<evidence type="ECO:0000313" key="5">
    <source>
        <dbReference type="EMBL" id="ADW68029.1"/>
    </source>
</evidence>